<protein>
    <submittedName>
        <fullName evidence="1">Uncharacterized protein</fullName>
    </submittedName>
</protein>
<gene>
    <name evidence="1" type="ORF">GJV82_14075</name>
</gene>
<evidence type="ECO:0000313" key="2">
    <source>
        <dbReference type="Proteomes" id="UP000440668"/>
    </source>
</evidence>
<dbReference type="RefSeq" id="WP_155099660.1">
    <property type="nucleotide sequence ID" value="NZ_WMKA01000037.1"/>
</dbReference>
<accession>A0A6N7ZKX6</accession>
<reference evidence="1 2" key="1">
    <citation type="submission" date="2019-11" db="EMBL/GenBank/DDBJ databases">
        <title>Cellulosimicrobium composti sp. nov. isolated from a compost.</title>
        <authorList>
            <person name="Yang Y."/>
        </authorList>
    </citation>
    <scope>NUCLEOTIDE SEQUENCE [LARGE SCALE GENOMIC DNA]</scope>
    <source>
        <strain evidence="1 2">BIT-GX5</strain>
    </source>
</reference>
<dbReference type="EMBL" id="WMKA01000037">
    <property type="protein sequence ID" value="MTG90062.1"/>
    <property type="molecule type" value="Genomic_DNA"/>
</dbReference>
<dbReference type="Proteomes" id="UP000440668">
    <property type="component" value="Unassembled WGS sequence"/>
</dbReference>
<name>A0A6N7ZKX6_9MICO</name>
<organism evidence="1 2">
    <name type="scientific">Cellulosimicrobium composti</name>
    <dbReference type="NCBI Taxonomy" id="2672572"/>
    <lineage>
        <taxon>Bacteria</taxon>
        <taxon>Bacillati</taxon>
        <taxon>Actinomycetota</taxon>
        <taxon>Actinomycetes</taxon>
        <taxon>Micrococcales</taxon>
        <taxon>Promicromonosporaceae</taxon>
        <taxon>Cellulosimicrobium</taxon>
    </lineage>
</organism>
<sequence>MISSTTPLLADLRLTLADIAELAHVRRPVVSVWRRRHASGATPFPAPVAAPGGNASAPLRFRASDVVDWVEVSGLGNNRAFRADVALRAVLDGESGPPDDVAFAGLTALLRLKAYAPEPLASLDVDDILDLADELDPDDDFLYAEVEALGTHTDRFAALADLAAGSAYTPGAAVEALLAERFRARREALTRSALAPAALALLADLAGAVVGDHLASGVTVARAVADPYPGCGDLLAAVLGRGEVVETPTAYVPRGDAHRLVRRRLGAHGWSVRSLETETVAVAHGTRALPLVVTQVPPVGSGVLDDVAVLERVEDVVLGLAHGQHALVLGPASALVDASSSPEAESVRSALLRTDRLRAAVLLPAGLVVDRSRERLALWILGDGHPGVDIADRWTLVADLSGVAPVAGTFPRAVVEDLATDVVAALGTPGDVQRHAFRFAQFVYMRKVLASRTGLLDTARPVVRGARDDAGAGVVRVGELVDLLDGVSRPALGVAVQRGEAEPARRVRLGSLVDGGAVRRVPGNRLEESDVRAAGADPAGASRVIGVPELLGDEEVGARVVDRLEFAGRYPAGRLTEPGDVVFCTTPRPAALVDTEGFSVVAFPARVLRLRAHRPDDAPGVVGTDARLVPEVLARDVASQPRGSRWRSWEVRIVPVGEADDVAAALARVRERRAAARWELAHLEELEKVLVDGVTTGVVRMRKDEPGS</sequence>
<proteinExistence type="predicted"/>
<evidence type="ECO:0000313" key="1">
    <source>
        <dbReference type="EMBL" id="MTG90062.1"/>
    </source>
</evidence>
<dbReference type="AlphaFoldDB" id="A0A6N7ZKX6"/>
<comment type="caution">
    <text evidence="1">The sequence shown here is derived from an EMBL/GenBank/DDBJ whole genome shotgun (WGS) entry which is preliminary data.</text>
</comment>